<evidence type="ECO:0000313" key="2">
    <source>
        <dbReference type="EMBL" id="SDQ41203.1"/>
    </source>
</evidence>
<name>A0ABY0TCY8_9PROT</name>
<keyword evidence="1" id="KW-0472">Membrane</keyword>
<protein>
    <submittedName>
        <fullName evidence="2">Uncharacterized protein</fullName>
    </submittedName>
</protein>
<feature type="transmembrane region" description="Helical" evidence="1">
    <location>
        <begin position="32"/>
        <end position="56"/>
    </location>
</feature>
<dbReference type="EMBL" id="FNKY01000001">
    <property type="protein sequence ID" value="SDQ41203.1"/>
    <property type="molecule type" value="Genomic_DNA"/>
</dbReference>
<keyword evidence="1" id="KW-0812">Transmembrane</keyword>
<evidence type="ECO:0000313" key="3">
    <source>
        <dbReference type="Proteomes" id="UP000183471"/>
    </source>
</evidence>
<organism evidence="2 3">
    <name type="scientific">Nitrosospira multiformis</name>
    <dbReference type="NCBI Taxonomy" id="1231"/>
    <lineage>
        <taxon>Bacteria</taxon>
        <taxon>Pseudomonadati</taxon>
        <taxon>Pseudomonadota</taxon>
        <taxon>Betaproteobacteria</taxon>
        <taxon>Nitrosomonadales</taxon>
        <taxon>Nitrosomonadaceae</taxon>
        <taxon>Nitrosospira</taxon>
    </lineage>
</organism>
<gene>
    <name evidence="2" type="ORF">SAMN05216402_0752</name>
</gene>
<keyword evidence="1" id="KW-1133">Transmembrane helix</keyword>
<proteinExistence type="predicted"/>
<keyword evidence="3" id="KW-1185">Reference proteome</keyword>
<accession>A0ABY0TCY8</accession>
<comment type="caution">
    <text evidence="2">The sequence shown here is derived from an EMBL/GenBank/DDBJ whole genome shotgun (WGS) entry which is preliminary data.</text>
</comment>
<evidence type="ECO:0000256" key="1">
    <source>
        <dbReference type="SAM" id="Phobius"/>
    </source>
</evidence>
<dbReference type="Proteomes" id="UP000183471">
    <property type="component" value="Unassembled WGS sequence"/>
</dbReference>
<reference evidence="2 3" key="1">
    <citation type="submission" date="2016-10" db="EMBL/GenBank/DDBJ databases">
        <authorList>
            <person name="Varghese N."/>
            <person name="Submissions S."/>
        </authorList>
    </citation>
    <scope>NUCLEOTIDE SEQUENCE [LARGE SCALE GENOMIC DNA]</scope>
    <source>
        <strain evidence="2 3">Nl1</strain>
    </source>
</reference>
<sequence length="62" mass="7374">MNNYATQLQNIITKQFLLNFSVNLRKIRERKLCANLTIIVYTAHLELLCYVAKMLLPREIYD</sequence>